<protein>
    <recommendedName>
        <fullName evidence="3">Protein-S-isoprenylcysteine O-methyltransferase</fullName>
    </recommendedName>
</protein>
<gene>
    <name evidence="1" type="ORF">GBAR_LOCUS22227</name>
</gene>
<organism evidence="1 2">
    <name type="scientific">Geodia barretti</name>
    <name type="common">Barrett's horny sponge</name>
    <dbReference type="NCBI Taxonomy" id="519541"/>
    <lineage>
        <taxon>Eukaryota</taxon>
        <taxon>Metazoa</taxon>
        <taxon>Porifera</taxon>
        <taxon>Demospongiae</taxon>
        <taxon>Heteroscleromorpha</taxon>
        <taxon>Tetractinellida</taxon>
        <taxon>Astrophorina</taxon>
        <taxon>Geodiidae</taxon>
        <taxon>Geodia</taxon>
    </lineage>
</organism>
<keyword evidence="2" id="KW-1185">Reference proteome</keyword>
<proteinExistence type="predicted"/>
<sequence length="144" mass="16227">MSIREFRGSLTISECNSLSIFRDRACVQTVLGSQIWGCNNMQWTLHKWWHLPLFMMGYHDSCSGEGGTGDGQLTVSGVYGWARHPMYTGVLIFLWSQPTMLMHFEILGGWKRYPGSNTASHSYDSVGSFVLCSGGHTITYIPYM</sequence>
<dbReference type="AlphaFoldDB" id="A0AA35X4Z0"/>
<reference evidence="1" key="1">
    <citation type="submission" date="2023-03" db="EMBL/GenBank/DDBJ databases">
        <authorList>
            <person name="Steffen K."/>
            <person name="Cardenas P."/>
        </authorList>
    </citation>
    <scope>NUCLEOTIDE SEQUENCE</scope>
</reference>
<dbReference type="Gene3D" id="1.20.120.1630">
    <property type="match status" value="1"/>
</dbReference>
<evidence type="ECO:0008006" key="3">
    <source>
        <dbReference type="Google" id="ProtNLM"/>
    </source>
</evidence>
<dbReference type="Proteomes" id="UP001174909">
    <property type="component" value="Unassembled WGS sequence"/>
</dbReference>
<evidence type="ECO:0000313" key="2">
    <source>
        <dbReference type="Proteomes" id="UP001174909"/>
    </source>
</evidence>
<accession>A0AA35X4Z0</accession>
<evidence type="ECO:0000313" key="1">
    <source>
        <dbReference type="EMBL" id="CAI8039866.1"/>
    </source>
</evidence>
<name>A0AA35X4Z0_GEOBA</name>
<dbReference type="EMBL" id="CASHTH010003068">
    <property type="protein sequence ID" value="CAI8039866.1"/>
    <property type="molecule type" value="Genomic_DNA"/>
</dbReference>
<comment type="caution">
    <text evidence="1">The sequence shown here is derived from an EMBL/GenBank/DDBJ whole genome shotgun (WGS) entry which is preliminary data.</text>
</comment>